<reference evidence="4 5" key="1">
    <citation type="journal article" date="2017" name="ISME J.">
        <title>Energy and carbon metabolisms in a deep terrestrial subsurface fluid microbial community.</title>
        <authorList>
            <person name="Momper L."/>
            <person name="Jungbluth S.P."/>
            <person name="Lee M.D."/>
            <person name="Amend J.P."/>
        </authorList>
    </citation>
    <scope>NUCLEOTIDE SEQUENCE [LARGE SCALE GENOMIC DNA]</scope>
    <source>
        <strain evidence="4">SURF_26</strain>
    </source>
</reference>
<protein>
    <recommendedName>
        <fullName evidence="6">Nucleotidyltransferase</fullName>
    </recommendedName>
</protein>
<sequence length="410" mass="47568">MRSLKFYFDEIMDESIIHTMSTKSFLRYVEEFDEIPTRFRIEYLLSLSKMYEKEYRELKALNKNYNRLLQSVSRAASVGDLARIHADLNEVTADIFLRSGSIAEVHQRCTSYRDKLTFRIIALTSQQMRAEHGNPRGAFAWIRMGSTGRDEQTLYTDQDNLLVYKNKRDEPYYRAFAARMVTNLATIGFARCRGNIMPTNDKWFGTLDEWKVKLHDYIVGSDNLIDLIVLSDAKYSGGNAALAKQFLEETHTVMKMYQASFKAIAKATLLMPIALTIFKGFKTEKKGEYKDMLNVKYKGWLPLIMLTLLFSLENDIWETNTIKRIKALEKLKVFEPDFAEGLMASYNILTGYKLMAQIDFLKGKTTSLTYYINPFKLEKREQNRLKQALSTVEKFQRLASSSYNINEDAL</sequence>
<evidence type="ECO:0000259" key="3">
    <source>
        <dbReference type="Pfam" id="PF10335"/>
    </source>
</evidence>
<accession>A0A3A4QU90</accession>
<dbReference type="EMBL" id="QZJZ01000082">
    <property type="protein sequence ID" value="RJP57354.1"/>
    <property type="molecule type" value="Genomic_DNA"/>
</dbReference>
<gene>
    <name evidence="4" type="ORF">C4541_10360</name>
</gene>
<evidence type="ECO:0000313" key="4">
    <source>
        <dbReference type="EMBL" id="RJP57354.1"/>
    </source>
</evidence>
<evidence type="ECO:0000313" key="5">
    <source>
        <dbReference type="Proteomes" id="UP000266426"/>
    </source>
</evidence>
<evidence type="ECO:0008006" key="6">
    <source>
        <dbReference type="Google" id="ProtNLM"/>
    </source>
</evidence>
<dbReference type="Gene3D" id="3.30.460.10">
    <property type="entry name" value="Beta Polymerase, domain 2"/>
    <property type="match status" value="1"/>
</dbReference>
<dbReference type="InterPro" id="IPR018821">
    <property type="entry name" value="DUF294_put_nucleoTrafse_sb-bd"/>
</dbReference>
<dbReference type="InterPro" id="IPR005105">
    <property type="entry name" value="GlnD_Uridyltrans_N"/>
</dbReference>
<comment type="caution">
    <text evidence="4">The sequence shown here is derived from an EMBL/GenBank/DDBJ whole genome shotgun (WGS) entry which is preliminary data.</text>
</comment>
<evidence type="ECO:0000256" key="1">
    <source>
        <dbReference type="SAM" id="Coils"/>
    </source>
</evidence>
<dbReference type="InterPro" id="IPR043519">
    <property type="entry name" value="NT_sf"/>
</dbReference>
<evidence type="ECO:0000259" key="2">
    <source>
        <dbReference type="Pfam" id="PF03445"/>
    </source>
</evidence>
<keyword evidence="1" id="KW-0175">Coiled coil</keyword>
<dbReference type="SUPFAM" id="SSF81301">
    <property type="entry name" value="Nucleotidyltransferase"/>
    <property type="match status" value="1"/>
</dbReference>
<dbReference type="Proteomes" id="UP000266426">
    <property type="component" value="Unassembled WGS sequence"/>
</dbReference>
<feature type="coiled-coil region" evidence="1">
    <location>
        <begin position="44"/>
        <end position="75"/>
    </location>
</feature>
<dbReference type="Pfam" id="PF10335">
    <property type="entry name" value="DUF294_C"/>
    <property type="match status" value="1"/>
</dbReference>
<proteinExistence type="predicted"/>
<feature type="domain" description="Protein-PII uridylyltransferase N-terminal" evidence="2">
    <location>
        <begin position="87"/>
        <end position="218"/>
    </location>
</feature>
<name>A0A3A4QU90_9BACT</name>
<dbReference type="GO" id="GO:0008773">
    <property type="term" value="F:[protein-PII] uridylyltransferase activity"/>
    <property type="evidence" value="ECO:0007669"/>
    <property type="project" value="InterPro"/>
</dbReference>
<feature type="domain" description="DUF294" evidence="3">
    <location>
        <begin position="261"/>
        <end position="403"/>
    </location>
</feature>
<organism evidence="4 5">
    <name type="scientific">Candidatus Auribacter fodinae</name>
    <dbReference type="NCBI Taxonomy" id="2093366"/>
    <lineage>
        <taxon>Bacteria</taxon>
        <taxon>Pseudomonadati</taxon>
        <taxon>Candidatus Auribacterota</taxon>
        <taxon>Candidatus Auribacteria</taxon>
        <taxon>Candidatus Auribacterales</taxon>
        <taxon>Candidatus Auribacteraceae</taxon>
        <taxon>Candidatus Auribacter</taxon>
    </lineage>
</organism>
<dbReference type="Pfam" id="PF03445">
    <property type="entry name" value="DUF294"/>
    <property type="match status" value="1"/>
</dbReference>
<dbReference type="AlphaFoldDB" id="A0A3A4QU90"/>
<dbReference type="CDD" id="cd05401">
    <property type="entry name" value="NT_GlnE_GlnD_like"/>
    <property type="match status" value="1"/>
</dbReference>